<proteinExistence type="predicted"/>
<dbReference type="InterPro" id="IPR008756">
    <property type="entry name" value="Peptidase_M56"/>
</dbReference>
<dbReference type="AlphaFoldDB" id="A0A3R9PQH2"/>
<comment type="caution">
    <text evidence="3">The sequence shown here is derived from an EMBL/GenBank/DDBJ whole genome shotgun (WGS) entry which is preliminary data.</text>
</comment>
<feature type="domain" description="Peptidase M56" evidence="2">
    <location>
        <begin position="21"/>
        <end position="300"/>
    </location>
</feature>
<protein>
    <submittedName>
        <fullName evidence="3">Uncharacterized protein (TIGR03435 family)</fullName>
    </submittedName>
</protein>
<feature type="transmembrane region" description="Helical" evidence="1">
    <location>
        <begin position="317"/>
        <end position="336"/>
    </location>
</feature>
<keyword evidence="1" id="KW-0812">Transmembrane</keyword>
<dbReference type="InterPro" id="IPR052173">
    <property type="entry name" value="Beta-lactam_resp_regulator"/>
</dbReference>
<evidence type="ECO:0000256" key="1">
    <source>
        <dbReference type="SAM" id="Phobius"/>
    </source>
</evidence>
<dbReference type="Pfam" id="PF12543">
    <property type="entry name" value="DUF3738"/>
    <property type="match status" value="1"/>
</dbReference>
<dbReference type="OrthoDB" id="101623at2"/>
<keyword evidence="4" id="KW-1185">Reference proteome</keyword>
<feature type="transmembrane region" description="Helical" evidence="1">
    <location>
        <begin position="18"/>
        <end position="36"/>
    </location>
</feature>
<name>A0A3R9PQH2_9BACT</name>
<dbReference type="Gene3D" id="3.30.2010.10">
    <property type="entry name" value="Metalloproteases ('zincins'), catalytic domain"/>
    <property type="match status" value="1"/>
</dbReference>
<evidence type="ECO:0000259" key="2">
    <source>
        <dbReference type="Pfam" id="PF05569"/>
    </source>
</evidence>
<keyword evidence="1" id="KW-1133">Transmembrane helix</keyword>
<dbReference type="EMBL" id="RSDW01000001">
    <property type="protein sequence ID" value="RSL15624.1"/>
    <property type="molecule type" value="Genomic_DNA"/>
</dbReference>
<dbReference type="Proteomes" id="UP000269669">
    <property type="component" value="Unassembled WGS sequence"/>
</dbReference>
<dbReference type="Pfam" id="PF05569">
    <property type="entry name" value="Peptidase_M56"/>
    <property type="match status" value="1"/>
</dbReference>
<organism evidence="3 4">
    <name type="scientific">Edaphobacter aggregans</name>
    <dbReference type="NCBI Taxonomy" id="570835"/>
    <lineage>
        <taxon>Bacteria</taxon>
        <taxon>Pseudomonadati</taxon>
        <taxon>Acidobacteriota</taxon>
        <taxon>Terriglobia</taxon>
        <taxon>Terriglobales</taxon>
        <taxon>Acidobacteriaceae</taxon>
        <taxon>Edaphobacter</taxon>
    </lineage>
</organism>
<dbReference type="InterPro" id="IPR017801">
    <property type="entry name" value="DUF3738"/>
</dbReference>
<dbReference type="PANTHER" id="PTHR34978:SF3">
    <property type="entry name" value="SLR0241 PROTEIN"/>
    <property type="match status" value="1"/>
</dbReference>
<feature type="transmembrane region" description="Helical" evidence="1">
    <location>
        <begin position="45"/>
        <end position="65"/>
    </location>
</feature>
<keyword evidence="1" id="KW-0472">Membrane</keyword>
<dbReference type="NCBIfam" id="TIGR03435">
    <property type="entry name" value="Soli_TIGR03435"/>
    <property type="match status" value="1"/>
</dbReference>
<reference evidence="3 4" key="1">
    <citation type="submission" date="2018-12" db="EMBL/GenBank/DDBJ databases">
        <title>Sequencing of bacterial isolates from soil warming experiment in Harvard Forest, Massachusetts, USA.</title>
        <authorList>
            <person name="Deangelis K."/>
        </authorList>
    </citation>
    <scope>NUCLEOTIDE SEQUENCE [LARGE SCALE GENOMIC DNA]</scope>
    <source>
        <strain evidence="3 4">EB153</strain>
    </source>
</reference>
<evidence type="ECO:0000313" key="4">
    <source>
        <dbReference type="Proteomes" id="UP000269669"/>
    </source>
</evidence>
<dbReference type="CDD" id="cd07341">
    <property type="entry name" value="M56_BlaR1_MecR1_like"/>
    <property type="match status" value="1"/>
</dbReference>
<feature type="transmembrane region" description="Helical" evidence="1">
    <location>
        <begin position="125"/>
        <end position="143"/>
    </location>
</feature>
<dbReference type="PANTHER" id="PTHR34978">
    <property type="entry name" value="POSSIBLE SENSOR-TRANSDUCER PROTEIN BLAR"/>
    <property type="match status" value="1"/>
</dbReference>
<evidence type="ECO:0000313" key="3">
    <source>
        <dbReference type="EMBL" id="RSL15624.1"/>
    </source>
</evidence>
<sequence length="705" mass="76907">MVFPVQSLGYWMADVVNHLWQSTVCAVVAWLLTLMLRRNQARTRYLLWLLASAKFLVPFSILIVAGEWLQTRMFVPAQTAFSTVIGDIAGPFSASVGVAKAGSAVLRIASPIISAPVAAKQHEDWLALLLLGVWGCGLLFLLVSWGRSWWQLCAVVRTASPVMQVGGVLVLSTSTRVEPGVFGILRPVLLLPEGITDRLSTPQLNAILAHELCHVRRRDNLTAALHMVVESLFWFHPAVWWIRTGLVEERERACDESVLESSREALAYAEGILNVCKFYVEAPLTCVSGVTGSDLKKRIVRIMANQAVRELDLRRKLLLGLAAVLALAAPVVFGLIHVREVYAQTAAEKTGIDDTWQGTLHAPQKDLRTVLKITKTDAGALKATMYSIDQGGQPLSATTATFEGSVLKYSIEMLDLTYEGKMSSDGKSITGSVTQGSKPLPLVFERTTAETAWAIPEPAPKLPPMAADANPSFEVATIKPSKPDQPGKMFGVRAARFKTINTRLSDLISFAYDVQAKQVIGGPDWMATEKFDIDAQPDTPGSPNRVQLRTMVQKLLADRFQLKFHRDKKELSAYVLTVAKSGSKLKKSDGDPNGLPALFFRGLGVLTVQNATMADFSQLLQSAVLDRPVVDQTGLAGKWNFLLKWTPDESQFGGMGIKVPPPSDAADAPPPLFTAIQEQIGLKLDAGKASVEVLVLDHVEKPSEN</sequence>
<gene>
    <name evidence="3" type="ORF">EDE15_1115</name>
</gene>
<accession>A0A3R9PQH2</accession>
<dbReference type="RefSeq" id="WP_125484343.1">
    <property type="nucleotide sequence ID" value="NZ_RSDW01000001.1"/>
</dbReference>